<dbReference type="Gene3D" id="3.30.40.10">
    <property type="entry name" value="Zinc/RING finger domain, C3HC4 (zinc finger)"/>
    <property type="match status" value="2"/>
</dbReference>
<dbReference type="EMBL" id="KE346367">
    <property type="protein sequence ID" value="KJE94606.1"/>
    <property type="molecule type" value="Genomic_DNA"/>
</dbReference>
<evidence type="ECO:0000256" key="2">
    <source>
        <dbReference type="ARBA" id="ARBA00008126"/>
    </source>
</evidence>
<dbReference type="InterPro" id="IPR031790">
    <property type="entry name" value="Znf-NOSIP"/>
</dbReference>
<dbReference type="AlphaFoldDB" id="A0A0D2UHQ5"/>
<name>A0A0D2UHQ5_CAPO3</name>
<proteinExistence type="inferred from homology"/>
<dbReference type="PhylomeDB" id="A0A0D2UHQ5"/>
<dbReference type="RefSeq" id="XP_004346912.1">
    <property type="nucleotide sequence ID" value="XM_004346862.2"/>
</dbReference>
<dbReference type="PROSITE" id="PS50089">
    <property type="entry name" value="ZF_RING_2"/>
    <property type="match status" value="1"/>
</dbReference>
<dbReference type="PANTHER" id="PTHR13063:SF10">
    <property type="entry name" value="NITRIC OXIDE SYNTHASE-INTERACTING PROTEIN"/>
    <property type="match status" value="1"/>
</dbReference>
<evidence type="ECO:0000256" key="3">
    <source>
        <dbReference type="ARBA" id="ARBA00022723"/>
    </source>
</evidence>
<dbReference type="Pfam" id="PF15906">
    <property type="entry name" value="zf-NOSIP"/>
    <property type="match status" value="1"/>
</dbReference>
<dbReference type="InterPro" id="IPR013083">
    <property type="entry name" value="Znf_RING/FYVE/PHD"/>
</dbReference>
<feature type="compositionally biased region" description="Low complexity" evidence="9">
    <location>
        <begin position="143"/>
        <end position="166"/>
    </location>
</feature>
<dbReference type="GO" id="GO:0005634">
    <property type="term" value="C:nucleus"/>
    <property type="evidence" value="ECO:0007669"/>
    <property type="project" value="UniProtKB-SubCell"/>
</dbReference>
<organism evidence="11 12">
    <name type="scientific">Capsaspora owczarzaki (strain ATCC 30864)</name>
    <dbReference type="NCBI Taxonomy" id="595528"/>
    <lineage>
        <taxon>Eukaryota</taxon>
        <taxon>Filasterea</taxon>
        <taxon>Capsaspora</taxon>
    </lineage>
</organism>
<feature type="domain" description="RING-type" evidence="10">
    <location>
        <begin position="322"/>
        <end position="387"/>
    </location>
</feature>
<dbReference type="InterPro" id="IPR016818">
    <property type="entry name" value="NOSIP"/>
</dbReference>
<dbReference type="PANTHER" id="PTHR13063">
    <property type="entry name" value="ENOS INTERACTING PROTEIN"/>
    <property type="match status" value="1"/>
</dbReference>
<feature type="region of interest" description="Disordered" evidence="9">
    <location>
        <begin position="137"/>
        <end position="166"/>
    </location>
</feature>
<evidence type="ECO:0000256" key="5">
    <source>
        <dbReference type="ARBA" id="ARBA00022833"/>
    </source>
</evidence>
<keyword evidence="3" id="KW-0479">Metal-binding</keyword>
<keyword evidence="4 7" id="KW-0863">Zinc-finger</keyword>
<dbReference type="InterPro" id="IPR001841">
    <property type="entry name" value="Znf_RING"/>
</dbReference>
<comment type="subcellular location">
    <subcellularLocation>
        <location evidence="1">Nucleus</location>
    </subcellularLocation>
</comment>
<dbReference type="STRING" id="595528.A0A0D2UHQ5"/>
<dbReference type="GO" id="GO:0061630">
    <property type="term" value="F:ubiquitin protein ligase activity"/>
    <property type="evidence" value="ECO:0007669"/>
    <property type="project" value="InterPro"/>
</dbReference>
<protein>
    <submittedName>
        <fullName evidence="11">Nitric oxide synthase interacting protein</fullName>
    </submittedName>
</protein>
<dbReference type="OrthoDB" id="116827at2759"/>
<dbReference type="SMART" id="SM00184">
    <property type="entry name" value="RING"/>
    <property type="match status" value="2"/>
</dbReference>
<evidence type="ECO:0000313" key="12">
    <source>
        <dbReference type="Proteomes" id="UP000008743"/>
    </source>
</evidence>
<dbReference type="eggNOG" id="KOG3039">
    <property type="taxonomic scope" value="Eukaryota"/>
</dbReference>
<keyword evidence="5" id="KW-0862">Zinc</keyword>
<accession>A0A0D2UHQ5</accession>
<evidence type="ECO:0000259" key="10">
    <source>
        <dbReference type="PROSITE" id="PS50089"/>
    </source>
</evidence>
<keyword evidence="6" id="KW-0539">Nucleus</keyword>
<evidence type="ECO:0000256" key="7">
    <source>
        <dbReference type="PROSITE-ProRule" id="PRU00175"/>
    </source>
</evidence>
<dbReference type="InterPro" id="IPR017907">
    <property type="entry name" value="Znf_RING_CS"/>
</dbReference>
<comment type="similarity">
    <text evidence="2">Belongs to the NOSIP family.</text>
</comment>
<dbReference type="Proteomes" id="UP000008743">
    <property type="component" value="Unassembled WGS sequence"/>
</dbReference>
<evidence type="ECO:0000313" key="11">
    <source>
        <dbReference type="EMBL" id="KJE94606.1"/>
    </source>
</evidence>
<keyword evidence="8" id="KW-0175">Coiled coil</keyword>
<gene>
    <name evidence="11" type="ORF">CAOG_005227</name>
</gene>
<evidence type="ECO:0000256" key="6">
    <source>
        <dbReference type="ARBA" id="ARBA00023242"/>
    </source>
</evidence>
<dbReference type="SUPFAM" id="SSF57850">
    <property type="entry name" value="RING/U-box"/>
    <property type="match status" value="2"/>
</dbReference>
<dbReference type="GO" id="GO:0008270">
    <property type="term" value="F:zinc ion binding"/>
    <property type="evidence" value="ECO:0007669"/>
    <property type="project" value="UniProtKB-KW"/>
</dbReference>
<evidence type="ECO:0000256" key="9">
    <source>
        <dbReference type="SAM" id="MobiDB-lite"/>
    </source>
</evidence>
<dbReference type="PROSITE" id="PS00518">
    <property type="entry name" value="ZF_RING_1"/>
    <property type="match status" value="1"/>
</dbReference>
<dbReference type="InParanoid" id="A0A0D2UHQ5"/>
<feature type="coiled-coil region" evidence="8">
    <location>
        <begin position="203"/>
        <end position="230"/>
    </location>
</feature>
<reference evidence="12" key="1">
    <citation type="submission" date="2011-02" db="EMBL/GenBank/DDBJ databases">
        <title>The Genome Sequence of Capsaspora owczarzaki ATCC 30864.</title>
        <authorList>
            <person name="Russ C."/>
            <person name="Cuomo C."/>
            <person name="Burger G."/>
            <person name="Gray M.W."/>
            <person name="Holland P.W.H."/>
            <person name="King N."/>
            <person name="Lang F.B.F."/>
            <person name="Roger A.J."/>
            <person name="Ruiz-Trillo I."/>
            <person name="Young S.K."/>
            <person name="Zeng Q."/>
            <person name="Gargeya S."/>
            <person name="Alvarado L."/>
            <person name="Berlin A."/>
            <person name="Chapman S.B."/>
            <person name="Chen Z."/>
            <person name="Freedman E."/>
            <person name="Gellesch M."/>
            <person name="Goldberg J."/>
            <person name="Griggs A."/>
            <person name="Gujja S."/>
            <person name="Heilman E."/>
            <person name="Heiman D."/>
            <person name="Howarth C."/>
            <person name="Mehta T."/>
            <person name="Neiman D."/>
            <person name="Pearson M."/>
            <person name="Roberts A."/>
            <person name="Saif S."/>
            <person name="Shea T."/>
            <person name="Shenoy N."/>
            <person name="Sisk P."/>
            <person name="Stolte C."/>
            <person name="Sykes S."/>
            <person name="White J."/>
            <person name="Yandava C."/>
            <person name="Haas B."/>
            <person name="Nusbaum C."/>
            <person name="Birren B."/>
        </authorList>
    </citation>
    <scope>NUCLEOTIDE SEQUENCE</scope>
    <source>
        <strain evidence="12">ATCC 30864</strain>
    </source>
</reference>
<dbReference type="Pfam" id="PF04641">
    <property type="entry name" value="Rtf2"/>
    <property type="match status" value="1"/>
</dbReference>
<evidence type="ECO:0000256" key="1">
    <source>
        <dbReference type="ARBA" id="ARBA00004123"/>
    </source>
</evidence>
<sequence length="424" mass="44867">MTRQKSNKTNPVFTYHERQMLTYGTQRARVGRDSCRDFDACFLCLAPAQDPVCCPEGHIACKECMYSSLLSQKQDIAMKERRFEQQCAEEAAKEIKQRAAAMQALVDDLYRNQSMIVPQKRAVYSAADAQAAGIQPVTFANGPSRPAASDPAPSSNTTSSPASSASGAVSNVGAAAALAAEGNGPNFVSFTASNGLEFVLDANAVEAKRKQQQEQALVQLQNNAVSVHAKPGDAKYLPSFWIPALTPDAQPVKLERPSTDTLCLAGAHHHPIKLKQLIPVNFSPATAKVQLQDDPNSTAASAGSVTRGVKRTAAEAKDSWMCSGCIKTLTNSQRLCVLRPCGHVFCRTCVDMFIAPASAASSTSSASSSSASVSGPSSVPGACVVCNAKVRKQDVIDVRSEGTGFAGHGEGLVAVRHDVAFQGF</sequence>
<keyword evidence="12" id="KW-1185">Reference proteome</keyword>
<evidence type="ECO:0000256" key="8">
    <source>
        <dbReference type="SAM" id="Coils"/>
    </source>
</evidence>
<evidence type="ECO:0000256" key="4">
    <source>
        <dbReference type="ARBA" id="ARBA00022771"/>
    </source>
</evidence>